<dbReference type="GO" id="GO:0009424">
    <property type="term" value="C:bacterial-type flagellum hook"/>
    <property type="evidence" value="ECO:0007669"/>
    <property type="project" value="InterPro"/>
</dbReference>
<dbReference type="InterPro" id="IPR002371">
    <property type="entry name" value="FlgK"/>
</dbReference>
<evidence type="ECO:0000259" key="9">
    <source>
        <dbReference type="Pfam" id="PF22638"/>
    </source>
</evidence>
<evidence type="ECO:0000313" key="11">
    <source>
        <dbReference type="Proteomes" id="UP000051298"/>
    </source>
</evidence>
<dbReference type="Pfam" id="PF22638">
    <property type="entry name" value="FlgK_D1"/>
    <property type="match status" value="1"/>
</dbReference>
<keyword evidence="6" id="KW-0975">Bacterial flagellum</keyword>
<dbReference type="GO" id="GO:0005576">
    <property type="term" value="C:extracellular region"/>
    <property type="evidence" value="ECO:0007669"/>
    <property type="project" value="UniProtKB-SubCell"/>
</dbReference>
<feature type="domain" description="Flagellar hook-associated protein FlgK helical" evidence="9">
    <location>
        <begin position="96"/>
        <end position="324"/>
    </location>
</feature>
<proteinExistence type="inferred from homology"/>
<dbReference type="EMBL" id="CYRX01000011">
    <property type="protein sequence ID" value="CUH59914.1"/>
    <property type="molecule type" value="Genomic_DNA"/>
</dbReference>
<dbReference type="GO" id="GO:0044780">
    <property type="term" value="P:bacterial-type flagellum assembly"/>
    <property type="evidence" value="ECO:0007669"/>
    <property type="project" value="InterPro"/>
</dbReference>
<keyword evidence="10" id="KW-0966">Cell projection</keyword>
<feature type="domain" description="Flagellar basal-body/hook protein C-terminal" evidence="8">
    <location>
        <begin position="1388"/>
        <end position="1428"/>
    </location>
</feature>
<evidence type="ECO:0000256" key="4">
    <source>
        <dbReference type="ARBA" id="ARBA00016244"/>
    </source>
</evidence>
<evidence type="ECO:0000313" key="10">
    <source>
        <dbReference type="EMBL" id="CUH59914.1"/>
    </source>
</evidence>
<dbReference type="Pfam" id="PF06429">
    <property type="entry name" value="Flg_bbr_C"/>
    <property type="match status" value="1"/>
</dbReference>
<evidence type="ECO:0000256" key="3">
    <source>
        <dbReference type="ARBA" id="ARBA00009677"/>
    </source>
</evidence>
<dbReference type="RefSeq" id="WP_058123002.1">
    <property type="nucleotide sequence ID" value="NZ_CYRX01000011.1"/>
</dbReference>
<dbReference type="eggNOG" id="COG1256">
    <property type="taxonomic scope" value="Bacteria"/>
</dbReference>
<evidence type="ECO:0000259" key="8">
    <source>
        <dbReference type="Pfam" id="PF06429"/>
    </source>
</evidence>
<evidence type="ECO:0000256" key="2">
    <source>
        <dbReference type="ARBA" id="ARBA00004613"/>
    </source>
</evidence>
<dbReference type="STRING" id="266809.PM03_09535"/>
<dbReference type="PANTHER" id="PTHR30033">
    <property type="entry name" value="FLAGELLAR HOOK-ASSOCIATED PROTEIN 1"/>
    <property type="match status" value="1"/>
</dbReference>
<dbReference type="InterPro" id="IPR001444">
    <property type="entry name" value="Flag_bb_rod_N"/>
</dbReference>
<dbReference type="GO" id="GO:0009425">
    <property type="term" value="C:bacterial-type flagellum basal body"/>
    <property type="evidence" value="ECO:0007669"/>
    <property type="project" value="UniProtKB-SubCell"/>
</dbReference>
<comment type="similarity">
    <text evidence="3">Belongs to the flagella basal body rod proteins family.</text>
</comment>
<dbReference type="Pfam" id="PF00460">
    <property type="entry name" value="Flg_bb_rod"/>
    <property type="match status" value="1"/>
</dbReference>
<dbReference type="InterPro" id="IPR010930">
    <property type="entry name" value="Flg_bb/hook_C_dom"/>
</dbReference>
<dbReference type="Gene3D" id="3.30.70.2120">
    <property type="match status" value="1"/>
</dbReference>
<keyword evidence="10" id="KW-0969">Cilium</keyword>
<organism evidence="10 11">
    <name type="scientific">Thalassobacter stenotrophicus</name>
    <dbReference type="NCBI Taxonomy" id="266809"/>
    <lineage>
        <taxon>Bacteria</taxon>
        <taxon>Pseudomonadati</taxon>
        <taxon>Pseudomonadota</taxon>
        <taxon>Alphaproteobacteria</taxon>
        <taxon>Rhodobacterales</taxon>
        <taxon>Roseobacteraceae</taxon>
        <taxon>Thalassobacter</taxon>
    </lineage>
</organism>
<evidence type="ECO:0000256" key="1">
    <source>
        <dbReference type="ARBA" id="ARBA00004117"/>
    </source>
</evidence>
<feature type="domain" description="Flagellar basal body rod protein N-terminal" evidence="7">
    <location>
        <begin position="5"/>
        <end position="35"/>
    </location>
</feature>
<evidence type="ECO:0000259" key="7">
    <source>
        <dbReference type="Pfam" id="PF00460"/>
    </source>
</evidence>
<dbReference type="SUPFAM" id="SSF64518">
    <property type="entry name" value="Phase 1 flagellin"/>
    <property type="match status" value="2"/>
</dbReference>
<accession>A0A0N7LT75</accession>
<evidence type="ECO:0000256" key="6">
    <source>
        <dbReference type="ARBA" id="ARBA00023143"/>
    </source>
</evidence>
<dbReference type="GO" id="GO:0005198">
    <property type="term" value="F:structural molecule activity"/>
    <property type="evidence" value="ECO:0007669"/>
    <property type="project" value="InterPro"/>
</dbReference>
<keyword evidence="5" id="KW-0964">Secreted</keyword>
<dbReference type="InterPro" id="IPR053927">
    <property type="entry name" value="FlgK_helical"/>
</dbReference>
<dbReference type="PANTHER" id="PTHR30033:SF1">
    <property type="entry name" value="FLAGELLAR HOOK-ASSOCIATED PROTEIN 1"/>
    <property type="match status" value="1"/>
</dbReference>
<dbReference type="NCBIfam" id="TIGR02492">
    <property type="entry name" value="flgK_ends"/>
    <property type="match status" value="1"/>
</dbReference>
<comment type="subcellular location">
    <subcellularLocation>
        <location evidence="1">Bacterial flagellum basal body</location>
    </subcellularLocation>
    <subcellularLocation>
        <location evidence="2">Secreted</location>
    </subcellularLocation>
</comment>
<sequence length="1429" mass="148436">MASLLDIGRSAIHAQREALNVTGQNIANANTEGYRRRDATLSEVSGVQSELTSLTAQTGMGVRLDDVRRAYDSFLTDSKRAAAGRFESSDAFVTKLERLENSILPNDGDLGVAMTAFFETLGQVAAQPGDLAARAVAIDMGHTVSNAFNTTALLLGDLADGTASEIETRLVGVNQNLDALATLNGQLQASNLGGSPPNALLDERDRLIDNLSKMVPLSVTIGERYEAELRLGTSEAGALILRGEDSKTLSVVRSEQGSIMFRIGSGQIVPQLESGALRGLVDAHGTTNRALSELDTLARSFTAKMNTQHAQGIDLEGQLGKELFTAASFTPQASQTNQGTAEAAIRLVPGRADQLQQMSMQFNARTDQWTLADDTGNVLATGRSKIEANGAVIDVTGTPKDGDKIVFERAAGDASRISFLLRRPEEIAAASTVAIYPETSNLGTAKLETFRAADAGSGVPALTDVLANNLSPVAAQDFLRGGVVGSIPRGTTDIKLASLATQTTATVSATEGADIAAITLVLDGESYSFALDPQTVSADSWQSGTEIAEYLNMGVLATADGQTIRDLGLSVSGFESGLSLASDGSRVLTAMTAVSAEGNTLTTDVQLGQAASELRIFTREGRQISGPPLAPNEVERFITTGNGFNAEAEYRADYSTLSSGTGYRGMEITQSRTGAEPMQSGLSTVSTSLVGLRGSNVGLISTDSRVNNTTDQTLRLQMSEGYTRSLTIPAAVDAAYVAEMANAQFAAVGVSAQAQTAVRLTLEELGSGAVEFDLTGRNGDPLNISAQVSSGDLSALADAINNRSYETGVQAQLSATPGALTLIQADGFDIGLSNASTTDVAVQAAALGQDFKPLPLDDGDPPETAIALSGDLRISGTVQFISSQEFTLSSDRTGEVGHIMTSATDPMVGGLVQREFSDGGTEAALKYNIDTVLDGAGTNADGTRTHAPSARFETTLILADGTVFDANVPGGAIPSAEGGALETASQMRAQAPVPMLLGASMPSESFPDVGTSASFMLGDAEYTLTRIAQTDPARVSPLDFEVTGPEADRIATTLVGEDGVYALSLSVVGGHLSGQGLTPVANSTAAAFGLSTVQSSASVQGRAISADLSDGTYAIDLTLEGAPHSINVTALNGDLDISVPLSLQGRLRVDLGTDATGATTLSLRADRAGVGTIAITPSEDAKTLGFKIAQADLRVEDGVLHARSTDGSAMDIVAGGTSAASSFIHLSNIPDEELIVIMGGEGARRLAGQFDVGLVLAEAERAPEHFRVEMIDAATGRVELFDRASGASIATRTSNGLARFNISGQDIELSGFADTGDAFNLSTAQRSAGNAQNMDVLASFGQQRAGETSFQDEFRTIAAGVGATLEAARLTRLSNEAVHEAAVAAESEFSGVNMDEEAAKLMSQQQAYQAAARILQTAREMFDTLLQIA</sequence>
<protein>
    <recommendedName>
        <fullName evidence="4">Flagellar hook-associated protein 1</fullName>
    </recommendedName>
</protein>
<reference evidence="10 11" key="1">
    <citation type="submission" date="2015-09" db="EMBL/GenBank/DDBJ databases">
        <authorList>
            <consortium name="Swine Surveillance"/>
        </authorList>
    </citation>
    <scope>NUCLEOTIDE SEQUENCE [LARGE SCALE GENOMIC DNA]</scope>
    <source>
        <strain evidence="10 11">CECT 5294</strain>
    </source>
</reference>
<gene>
    <name evidence="10" type="primary">flgK_2</name>
    <name evidence="10" type="ORF">THS5294_01203</name>
</gene>
<evidence type="ECO:0000256" key="5">
    <source>
        <dbReference type="ARBA" id="ARBA00022525"/>
    </source>
</evidence>
<keyword evidence="10" id="KW-0282">Flagellum</keyword>
<name>A0A0N7LT75_9RHOB</name>
<dbReference type="Proteomes" id="UP000051298">
    <property type="component" value="Unassembled WGS sequence"/>
</dbReference>